<proteinExistence type="predicted"/>
<dbReference type="Gene3D" id="3.40.50.10610">
    <property type="entry name" value="ABC-type transport auxiliary lipoprotein component"/>
    <property type="match status" value="1"/>
</dbReference>
<organism evidence="2 3">
    <name type="scientific">Sphingomonas jeddahensis</name>
    <dbReference type="NCBI Taxonomy" id="1915074"/>
    <lineage>
        <taxon>Bacteria</taxon>
        <taxon>Pseudomonadati</taxon>
        <taxon>Pseudomonadota</taxon>
        <taxon>Alphaproteobacteria</taxon>
        <taxon>Sphingomonadales</taxon>
        <taxon>Sphingomonadaceae</taxon>
        <taxon>Sphingomonas</taxon>
    </lineage>
</organism>
<dbReference type="InterPro" id="IPR005586">
    <property type="entry name" value="ABC_trans_aux"/>
</dbReference>
<evidence type="ECO:0000259" key="1">
    <source>
        <dbReference type="Pfam" id="PF03886"/>
    </source>
</evidence>
<dbReference type="Proteomes" id="UP000188729">
    <property type="component" value="Unassembled WGS sequence"/>
</dbReference>
<dbReference type="RefSeq" id="WP_076744507.1">
    <property type="nucleotide sequence ID" value="NZ_MPSB01000006.1"/>
</dbReference>
<dbReference type="EMBL" id="MPSB01000006">
    <property type="protein sequence ID" value="ONF96124.1"/>
    <property type="molecule type" value="Genomic_DNA"/>
</dbReference>
<protein>
    <recommendedName>
        <fullName evidence="1">ABC-type transport auxiliary lipoprotein component domain-containing protein</fullName>
    </recommendedName>
</protein>
<dbReference type="AlphaFoldDB" id="A0A1V2EVD4"/>
<dbReference type="Pfam" id="PF03886">
    <property type="entry name" value="ABC_trans_aux"/>
    <property type="match status" value="1"/>
</dbReference>
<dbReference type="SUPFAM" id="SSF159594">
    <property type="entry name" value="XCC0632-like"/>
    <property type="match status" value="1"/>
</dbReference>
<dbReference type="STRING" id="1915074.SPHI_17390"/>
<reference evidence="2 3" key="1">
    <citation type="submission" date="2016-11" db="EMBL/GenBank/DDBJ databases">
        <title>Genome sequence of Sphingomonas jeddahensis G39.</title>
        <authorList>
            <person name="Poehlein A."/>
            <person name="Wuebbeler J.H."/>
            <person name="Steinbuechel A."/>
            <person name="Daniel R."/>
        </authorList>
    </citation>
    <scope>NUCLEOTIDE SEQUENCE [LARGE SCALE GENOMIC DNA]</scope>
    <source>
        <strain evidence="2 3">G39</strain>
    </source>
</reference>
<evidence type="ECO:0000313" key="2">
    <source>
        <dbReference type="EMBL" id="ONF96124.1"/>
    </source>
</evidence>
<gene>
    <name evidence="2" type="ORF">SPHI_17390</name>
</gene>
<keyword evidence="3" id="KW-1185">Reference proteome</keyword>
<comment type="caution">
    <text evidence="2">The sequence shown here is derived from an EMBL/GenBank/DDBJ whole genome shotgun (WGS) entry which is preliminary data.</text>
</comment>
<accession>A0A1V2EVD4</accession>
<evidence type="ECO:0000313" key="3">
    <source>
        <dbReference type="Proteomes" id="UP000188729"/>
    </source>
</evidence>
<name>A0A1V2EVD4_9SPHN</name>
<feature type="domain" description="ABC-type transport auxiliary lipoprotein component" evidence="1">
    <location>
        <begin position="37"/>
        <end position="188"/>
    </location>
</feature>
<sequence>MKKLLIGLTALPLAGCISFGAKPPEALLSITAAEQVPVGQAQSSAGARTITIQVPSVPQALANNRVPVQTGATDIAYVKEAQWVEPPARQFARLLSDTVAARTGRVVMSGAQSLADPGARLAGELRGFGVDATTREAVVTYDAALVRDEGGALEKRRFEARVPVTAIEPAPVGAALNQAANRVAGEVADWVGR</sequence>
<dbReference type="OrthoDB" id="7391077at2"/>